<feature type="region of interest" description="Disordered" evidence="1">
    <location>
        <begin position="1"/>
        <end position="27"/>
    </location>
</feature>
<proteinExistence type="predicted"/>
<sequence>MNFLGKITGSQNNQNEQQGSQQNAAQQQAQQALQAAQQVLFAPKWSTRMGQCDPPATCEQWAFSCFCHQCAAAKSKTLTDGSDICYNFFCWHWIGGMSYVRREYGIKGSCGDDLMCGLFCMPCTIRRFYTEVETRKTIPLLRGGPDEWQTTLFACGCCEFFQAVLCPFCPAATAKQLLQPNQDMDSCFDWMCLIPPGIYGQVRHMYGIKAEFGMLEDCCLPVVCYPCAIAQARREAEWRLLNTPHVYGMTAAQGVGQTVLGKLGVSMQ</sequence>
<organism evidence="2">
    <name type="scientific">Neobodo designis</name>
    <name type="common">Flagellated protozoan</name>
    <name type="synonym">Bodo designis</name>
    <dbReference type="NCBI Taxonomy" id="312471"/>
    <lineage>
        <taxon>Eukaryota</taxon>
        <taxon>Discoba</taxon>
        <taxon>Euglenozoa</taxon>
        <taxon>Kinetoplastea</taxon>
        <taxon>Metakinetoplastina</taxon>
        <taxon>Neobodonida</taxon>
        <taxon>Neobodo</taxon>
    </lineage>
</organism>
<dbReference type="EMBL" id="HBGF01009176">
    <property type="protein sequence ID" value="CAD9098912.1"/>
    <property type="molecule type" value="Transcribed_RNA"/>
</dbReference>
<feature type="compositionally biased region" description="Low complexity" evidence="1">
    <location>
        <begin position="11"/>
        <end position="27"/>
    </location>
</feature>
<reference evidence="2" key="1">
    <citation type="submission" date="2021-01" db="EMBL/GenBank/DDBJ databases">
        <authorList>
            <person name="Corre E."/>
            <person name="Pelletier E."/>
            <person name="Niang G."/>
            <person name="Scheremetjew M."/>
            <person name="Finn R."/>
            <person name="Kale V."/>
            <person name="Holt S."/>
            <person name="Cochrane G."/>
            <person name="Meng A."/>
            <person name="Brown T."/>
            <person name="Cohen L."/>
        </authorList>
    </citation>
    <scope>NUCLEOTIDE SEQUENCE</scope>
    <source>
        <strain evidence="2">CCAP 1951/1</strain>
    </source>
</reference>
<evidence type="ECO:0000313" key="2">
    <source>
        <dbReference type="EMBL" id="CAD9098912.1"/>
    </source>
</evidence>
<protein>
    <submittedName>
        <fullName evidence="2">Uncharacterized protein</fullName>
    </submittedName>
</protein>
<gene>
    <name evidence="2" type="ORF">NDES1114_LOCUS6117</name>
</gene>
<accession>A0A7S1PSH8</accession>
<evidence type="ECO:0000256" key="1">
    <source>
        <dbReference type="SAM" id="MobiDB-lite"/>
    </source>
</evidence>
<name>A0A7S1PSH8_NEODS</name>
<dbReference type="AlphaFoldDB" id="A0A7S1PSH8"/>